<dbReference type="EMBL" id="CP111020">
    <property type="protein sequence ID" value="WAR14265.1"/>
    <property type="molecule type" value="Genomic_DNA"/>
</dbReference>
<evidence type="ECO:0000313" key="2">
    <source>
        <dbReference type="Proteomes" id="UP001164746"/>
    </source>
</evidence>
<protein>
    <submittedName>
        <fullName evidence="1">Uncharacterized protein</fullName>
    </submittedName>
</protein>
<reference evidence="1" key="1">
    <citation type="submission" date="2022-11" db="EMBL/GenBank/DDBJ databases">
        <title>Centuries of genome instability and evolution in soft-shell clam transmissible cancer (bioRxiv).</title>
        <authorList>
            <person name="Hart S.F.M."/>
            <person name="Yonemitsu M.A."/>
            <person name="Giersch R.M."/>
            <person name="Beal B.F."/>
            <person name="Arriagada G."/>
            <person name="Davis B.W."/>
            <person name="Ostrander E.A."/>
            <person name="Goff S.P."/>
            <person name="Metzger M.J."/>
        </authorList>
    </citation>
    <scope>NUCLEOTIDE SEQUENCE</scope>
    <source>
        <strain evidence="1">MELC-2E11</strain>
        <tissue evidence="1">Siphon/mantle</tissue>
    </source>
</reference>
<keyword evidence="2" id="KW-1185">Reference proteome</keyword>
<accession>A0ABY7EWM7</accession>
<organism evidence="1 2">
    <name type="scientific">Mya arenaria</name>
    <name type="common">Soft-shell clam</name>
    <dbReference type="NCBI Taxonomy" id="6604"/>
    <lineage>
        <taxon>Eukaryota</taxon>
        <taxon>Metazoa</taxon>
        <taxon>Spiralia</taxon>
        <taxon>Lophotrochozoa</taxon>
        <taxon>Mollusca</taxon>
        <taxon>Bivalvia</taxon>
        <taxon>Autobranchia</taxon>
        <taxon>Heteroconchia</taxon>
        <taxon>Euheterodonta</taxon>
        <taxon>Imparidentia</taxon>
        <taxon>Neoheterodontei</taxon>
        <taxon>Myida</taxon>
        <taxon>Myoidea</taxon>
        <taxon>Myidae</taxon>
        <taxon>Mya</taxon>
    </lineage>
</organism>
<sequence length="169" mass="19684">MGCLFLKKSIQNRTLIKLLSCIVFEMNGMNSDLHIIRYFWHNLKKFMANILDGRNDEIKLDKMPSSFSPQLFQNAMVPGAYIDNPRGIYRWYRDIYRQSQGHIEMVPGAYIDNPRGIYRWYIYIDDGAWGIYGQSQGHKSIVPGACIDSPKGILYRWYRGHIIDSPKGI</sequence>
<gene>
    <name evidence="1" type="ORF">MAR_004370</name>
</gene>
<evidence type="ECO:0000313" key="1">
    <source>
        <dbReference type="EMBL" id="WAR14265.1"/>
    </source>
</evidence>
<proteinExistence type="predicted"/>
<name>A0ABY7EWM7_MYAAR</name>
<dbReference type="Proteomes" id="UP001164746">
    <property type="component" value="Chromosome 9"/>
</dbReference>